<accession>A0AAV3QLH8</accession>
<feature type="compositionally biased region" description="Low complexity" evidence="1">
    <location>
        <begin position="81"/>
        <end position="90"/>
    </location>
</feature>
<feature type="region of interest" description="Disordered" evidence="1">
    <location>
        <begin position="68"/>
        <end position="90"/>
    </location>
</feature>
<dbReference type="EMBL" id="BAABME010005097">
    <property type="protein sequence ID" value="GAA0164589.1"/>
    <property type="molecule type" value="Genomic_DNA"/>
</dbReference>
<dbReference type="AlphaFoldDB" id="A0AAV3QLH8"/>
<comment type="caution">
    <text evidence="2">The sequence shown here is derived from an EMBL/GenBank/DDBJ whole genome shotgun (WGS) entry which is preliminary data.</text>
</comment>
<sequence length="90" mass="9870">MTRGEVKSLEDATSQHPKELWAVVERFNQSSEFEGAHSVAVDRFKKSPEFLDALGANAAYGFAELSLDALSEDEEDEEEAPPASDVAPRD</sequence>
<evidence type="ECO:0000313" key="3">
    <source>
        <dbReference type="Proteomes" id="UP001454036"/>
    </source>
</evidence>
<evidence type="ECO:0000313" key="2">
    <source>
        <dbReference type="EMBL" id="GAA0164589.1"/>
    </source>
</evidence>
<feature type="compositionally biased region" description="Acidic residues" evidence="1">
    <location>
        <begin position="70"/>
        <end position="80"/>
    </location>
</feature>
<protein>
    <submittedName>
        <fullName evidence="2">Uncharacterized protein</fullName>
    </submittedName>
</protein>
<evidence type="ECO:0000256" key="1">
    <source>
        <dbReference type="SAM" id="MobiDB-lite"/>
    </source>
</evidence>
<dbReference type="Proteomes" id="UP001454036">
    <property type="component" value="Unassembled WGS sequence"/>
</dbReference>
<organism evidence="2 3">
    <name type="scientific">Lithospermum erythrorhizon</name>
    <name type="common">Purple gromwell</name>
    <name type="synonym">Lithospermum officinale var. erythrorhizon</name>
    <dbReference type="NCBI Taxonomy" id="34254"/>
    <lineage>
        <taxon>Eukaryota</taxon>
        <taxon>Viridiplantae</taxon>
        <taxon>Streptophyta</taxon>
        <taxon>Embryophyta</taxon>
        <taxon>Tracheophyta</taxon>
        <taxon>Spermatophyta</taxon>
        <taxon>Magnoliopsida</taxon>
        <taxon>eudicotyledons</taxon>
        <taxon>Gunneridae</taxon>
        <taxon>Pentapetalae</taxon>
        <taxon>asterids</taxon>
        <taxon>lamiids</taxon>
        <taxon>Boraginales</taxon>
        <taxon>Boraginaceae</taxon>
        <taxon>Boraginoideae</taxon>
        <taxon>Lithospermeae</taxon>
        <taxon>Lithospermum</taxon>
    </lineage>
</organism>
<name>A0AAV3QLH8_LITER</name>
<reference evidence="2 3" key="1">
    <citation type="submission" date="2024-01" db="EMBL/GenBank/DDBJ databases">
        <title>The complete chloroplast genome sequence of Lithospermum erythrorhizon: insights into the phylogenetic relationship among Boraginaceae species and the maternal lineages of purple gromwells.</title>
        <authorList>
            <person name="Okada T."/>
            <person name="Watanabe K."/>
        </authorList>
    </citation>
    <scope>NUCLEOTIDE SEQUENCE [LARGE SCALE GENOMIC DNA]</scope>
</reference>
<proteinExistence type="predicted"/>
<gene>
    <name evidence="2" type="ORF">LIER_20184</name>
</gene>
<keyword evidence="3" id="KW-1185">Reference proteome</keyword>